<proteinExistence type="predicted"/>
<evidence type="ECO:0008006" key="3">
    <source>
        <dbReference type="Google" id="ProtNLM"/>
    </source>
</evidence>
<accession>A0ABN1JL87</accession>
<protein>
    <recommendedName>
        <fullName evidence="3">Lipoprotein</fullName>
    </recommendedName>
</protein>
<gene>
    <name evidence="1" type="ORF">GCM10009431_13820</name>
</gene>
<sequence>MRSLFKILVVILFFSCVDDKSVQKEKTVVSINNSSIDSINLVEELVSDLNLQEDVKDSSEECIFDQATQTDEFLKGIDELSDYVWFEKEKRAEITLSDYWDLSIIRGGCDHFELTAKFTYKGKLDFEKDKKLLFNKIVWITSLIEEFDGEIIERCLKDKKYSETKEDEYNYYVEFLNEKIYESYFLRFNNDNNTIIEISYFIN</sequence>
<name>A0ABN1JL87_9FLAO</name>
<comment type="caution">
    <text evidence="1">The sequence shown here is derived from an EMBL/GenBank/DDBJ whole genome shotgun (WGS) entry which is preliminary data.</text>
</comment>
<organism evidence="1 2">
    <name type="scientific">Gaetbulibacter jejuensis</name>
    <dbReference type="NCBI Taxonomy" id="584607"/>
    <lineage>
        <taxon>Bacteria</taxon>
        <taxon>Pseudomonadati</taxon>
        <taxon>Bacteroidota</taxon>
        <taxon>Flavobacteriia</taxon>
        <taxon>Flavobacteriales</taxon>
        <taxon>Flavobacteriaceae</taxon>
        <taxon>Gaetbulibacter</taxon>
    </lineage>
</organism>
<evidence type="ECO:0000313" key="2">
    <source>
        <dbReference type="Proteomes" id="UP001500736"/>
    </source>
</evidence>
<reference evidence="1 2" key="1">
    <citation type="journal article" date="2019" name="Int. J. Syst. Evol. Microbiol.">
        <title>The Global Catalogue of Microorganisms (GCM) 10K type strain sequencing project: providing services to taxonomists for standard genome sequencing and annotation.</title>
        <authorList>
            <consortium name="The Broad Institute Genomics Platform"/>
            <consortium name="The Broad Institute Genome Sequencing Center for Infectious Disease"/>
            <person name="Wu L."/>
            <person name="Ma J."/>
        </authorList>
    </citation>
    <scope>NUCLEOTIDE SEQUENCE [LARGE SCALE GENOMIC DNA]</scope>
    <source>
        <strain evidence="1 2">JCM 15976</strain>
    </source>
</reference>
<evidence type="ECO:0000313" key="1">
    <source>
        <dbReference type="EMBL" id="GAA0742124.1"/>
    </source>
</evidence>
<dbReference type="Proteomes" id="UP001500736">
    <property type="component" value="Unassembled WGS sequence"/>
</dbReference>
<dbReference type="RefSeq" id="WP_343796928.1">
    <property type="nucleotide sequence ID" value="NZ_BAAAGF010000002.1"/>
</dbReference>
<dbReference type="EMBL" id="BAAAGF010000002">
    <property type="protein sequence ID" value="GAA0742124.1"/>
    <property type="molecule type" value="Genomic_DNA"/>
</dbReference>
<keyword evidence="2" id="KW-1185">Reference proteome</keyword>